<keyword evidence="2" id="KW-0328">Glycosyltransferase</keyword>
<proteinExistence type="predicted"/>
<feature type="transmembrane region" description="Helical" evidence="8">
    <location>
        <begin position="6"/>
        <end position="28"/>
    </location>
</feature>
<dbReference type="STRING" id="91928.A0A0D2BSD0"/>
<dbReference type="PANTHER" id="PTHR47844:SF1">
    <property type="entry name" value="EXOSTOSIN-LIKE 2"/>
    <property type="match status" value="1"/>
</dbReference>
<keyword evidence="7" id="KW-0325">Glycoprotein</keyword>
<dbReference type="HOGENOM" id="CLU_019940_4_1_1"/>
<dbReference type="Proteomes" id="UP000053328">
    <property type="component" value="Unassembled WGS sequence"/>
</dbReference>
<dbReference type="OrthoDB" id="4392727at2759"/>
<dbReference type="GeneID" id="27333998"/>
<dbReference type="SUPFAM" id="SSF53448">
    <property type="entry name" value="Nucleotide-diphospho-sugar transferases"/>
    <property type="match status" value="1"/>
</dbReference>
<sequence length="406" mass="47651">MDDRALLYFMVLFIFKYLRLIIQGVSYLRYQPIRIPENPNLAPTDVTVVIATLGKELKALSEGLQCHVRAGIQHISICTPPDTFDLVTTLSNGIIKRHDDIHIHVSQTPFANKREQLATAIARVPRVRKEAHKIIVFADDDIAFPENTFRWMLAAFERDKVGGVGTSQRVRRLAAGSVSERVINWIFADYIARRNFENLATLTIDGSISCLSGRLAGFRSDIVEDPKFLKGFVSETWNGQKLNADDDNYWTRHLLEKGWDINVQCHPECQVETVFRTSLPELWRFVRWQRSNPRSNWRSLRNFRNWRRYSWGTYSLYLSGFVNYGLPPDIMLWRLWLRIAPPDEKQWRWVAWFLIWWLFAKIAKRLPLFCENWRDVVFLPVAILWGWCHDFIKLYALMTVSQTGWE</sequence>
<keyword evidence="4 8" id="KW-0812">Transmembrane</keyword>
<accession>A0A0D2BSD0</accession>
<evidence type="ECO:0000313" key="10">
    <source>
        <dbReference type="Proteomes" id="UP000053328"/>
    </source>
</evidence>
<evidence type="ECO:0000256" key="3">
    <source>
        <dbReference type="ARBA" id="ARBA00022679"/>
    </source>
</evidence>
<dbReference type="InterPro" id="IPR029044">
    <property type="entry name" value="Nucleotide-diphossugar_trans"/>
</dbReference>
<dbReference type="InterPro" id="IPR052427">
    <property type="entry name" value="Glycosyltrans_GT2/GT47"/>
</dbReference>
<evidence type="ECO:0000256" key="7">
    <source>
        <dbReference type="ARBA" id="ARBA00023180"/>
    </source>
</evidence>
<name>A0A0D2BSD0_9EURO</name>
<comment type="subcellular location">
    <subcellularLocation>
        <location evidence="1">Membrane</location>
    </subcellularLocation>
</comment>
<dbReference type="RefSeq" id="XP_016234350.1">
    <property type="nucleotide sequence ID" value="XM_016381248.1"/>
</dbReference>
<gene>
    <name evidence="9" type="ORF">PV08_06915</name>
</gene>
<evidence type="ECO:0000256" key="5">
    <source>
        <dbReference type="ARBA" id="ARBA00022989"/>
    </source>
</evidence>
<keyword evidence="3" id="KW-0808">Transferase</keyword>
<dbReference type="AlphaFoldDB" id="A0A0D2BSD0"/>
<dbReference type="PANTHER" id="PTHR47844">
    <property type="entry name" value="SYNTHASE CPS1, PUTATIVE (AFU_ORTHOLOGUE AFUA_7G02500)-RELATED"/>
    <property type="match status" value="1"/>
</dbReference>
<reference evidence="9 10" key="1">
    <citation type="submission" date="2015-01" db="EMBL/GenBank/DDBJ databases">
        <title>The Genome Sequence of Exophiala spinifera CBS89968.</title>
        <authorList>
            <consortium name="The Broad Institute Genomics Platform"/>
            <person name="Cuomo C."/>
            <person name="de Hoog S."/>
            <person name="Gorbushina A."/>
            <person name="Stielow B."/>
            <person name="Teixiera M."/>
            <person name="Abouelleil A."/>
            <person name="Chapman S.B."/>
            <person name="Priest M."/>
            <person name="Young S.K."/>
            <person name="Wortman J."/>
            <person name="Nusbaum C."/>
            <person name="Birren B."/>
        </authorList>
    </citation>
    <scope>NUCLEOTIDE SEQUENCE [LARGE SCALE GENOMIC DNA]</scope>
    <source>
        <strain evidence="9 10">CBS 89968</strain>
    </source>
</reference>
<evidence type="ECO:0000256" key="6">
    <source>
        <dbReference type="ARBA" id="ARBA00023136"/>
    </source>
</evidence>
<keyword evidence="10" id="KW-1185">Reference proteome</keyword>
<organism evidence="9 10">
    <name type="scientific">Exophiala spinifera</name>
    <dbReference type="NCBI Taxonomy" id="91928"/>
    <lineage>
        <taxon>Eukaryota</taxon>
        <taxon>Fungi</taxon>
        <taxon>Dikarya</taxon>
        <taxon>Ascomycota</taxon>
        <taxon>Pezizomycotina</taxon>
        <taxon>Eurotiomycetes</taxon>
        <taxon>Chaetothyriomycetidae</taxon>
        <taxon>Chaetothyriales</taxon>
        <taxon>Herpotrichiellaceae</taxon>
        <taxon>Exophiala</taxon>
    </lineage>
</organism>
<dbReference type="GO" id="GO:0016757">
    <property type="term" value="F:glycosyltransferase activity"/>
    <property type="evidence" value="ECO:0007669"/>
    <property type="project" value="UniProtKB-KW"/>
</dbReference>
<evidence type="ECO:0000256" key="1">
    <source>
        <dbReference type="ARBA" id="ARBA00004370"/>
    </source>
</evidence>
<evidence type="ECO:0000256" key="8">
    <source>
        <dbReference type="SAM" id="Phobius"/>
    </source>
</evidence>
<dbReference type="Pfam" id="PF13641">
    <property type="entry name" value="Glyco_tranf_2_3"/>
    <property type="match status" value="1"/>
</dbReference>
<evidence type="ECO:0000256" key="4">
    <source>
        <dbReference type="ARBA" id="ARBA00022692"/>
    </source>
</evidence>
<dbReference type="EMBL" id="KN847496">
    <property type="protein sequence ID" value="KIW14134.1"/>
    <property type="molecule type" value="Genomic_DNA"/>
</dbReference>
<evidence type="ECO:0008006" key="11">
    <source>
        <dbReference type="Google" id="ProtNLM"/>
    </source>
</evidence>
<protein>
    <recommendedName>
        <fullName evidence="11">Glycosyltransferase 2-like domain-containing protein</fullName>
    </recommendedName>
</protein>
<keyword evidence="6 8" id="KW-0472">Membrane</keyword>
<evidence type="ECO:0000256" key="2">
    <source>
        <dbReference type="ARBA" id="ARBA00022676"/>
    </source>
</evidence>
<dbReference type="VEuPathDB" id="FungiDB:PV08_06915"/>
<keyword evidence="5 8" id="KW-1133">Transmembrane helix</keyword>
<dbReference type="GO" id="GO:0016020">
    <property type="term" value="C:membrane"/>
    <property type="evidence" value="ECO:0007669"/>
    <property type="project" value="UniProtKB-SubCell"/>
</dbReference>
<evidence type="ECO:0000313" key="9">
    <source>
        <dbReference type="EMBL" id="KIW14134.1"/>
    </source>
</evidence>